<evidence type="ECO:0000256" key="1">
    <source>
        <dbReference type="SAM" id="MobiDB-lite"/>
    </source>
</evidence>
<protein>
    <submittedName>
        <fullName evidence="2">Putative MOB kinase activator 2-like</fullName>
    </submittedName>
</protein>
<organism evidence="2 3">
    <name type="scientific">Scophthalmus maximus</name>
    <name type="common">Turbot</name>
    <name type="synonym">Psetta maxima</name>
    <dbReference type="NCBI Taxonomy" id="52904"/>
    <lineage>
        <taxon>Eukaryota</taxon>
        <taxon>Metazoa</taxon>
        <taxon>Chordata</taxon>
        <taxon>Craniata</taxon>
        <taxon>Vertebrata</taxon>
        <taxon>Euteleostomi</taxon>
        <taxon>Actinopterygii</taxon>
        <taxon>Neopterygii</taxon>
        <taxon>Teleostei</taxon>
        <taxon>Neoteleostei</taxon>
        <taxon>Acanthomorphata</taxon>
        <taxon>Carangaria</taxon>
        <taxon>Pleuronectiformes</taxon>
        <taxon>Pleuronectoidei</taxon>
        <taxon>Scophthalmidae</taxon>
        <taxon>Scophthalmus</taxon>
    </lineage>
</organism>
<keyword evidence="2" id="KW-0808">Transferase</keyword>
<feature type="compositionally biased region" description="Basic and acidic residues" evidence="1">
    <location>
        <begin position="17"/>
        <end position="29"/>
    </location>
</feature>
<dbReference type="AlphaFoldDB" id="A0A2U9BWX3"/>
<feature type="region of interest" description="Disordered" evidence="1">
    <location>
        <begin position="1"/>
        <end position="36"/>
    </location>
</feature>
<evidence type="ECO:0000313" key="3">
    <source>
        <dbReference type="Proteomes" id="UP000246464"/>
    </source>
</evidence>
<dbReference type="EMBL" id="CP026252">
    <property type="protein sequence ID" value="AWP08744.1"/>
    <property type="molecule type" value="Genomic_DNA"/>
</dbReference>
<gene>
    <name evidence="2" type="ORF">SMAX5B_012792</name>
</gene>
<proteinExistence type="predicted"/>
<keyword evidence="3" id="KW-1185">Reference proteome</keyword>
<dbReference type="GO" id="GO:0016301">
    <property type="term" value="F:kinase activity"/>
    <property type="evidence" value="ECO:0007669"/>
    <property type="project" value="UniProtKB-KW"/>
</dbReference>
<name>A0A2U9BWX3_SCOMX</name>
<feature type="compositionally biased region" description="Polar residues" evidence="1">
    <location>
        <begin position="7"/>
        <end position="16"/>
    </location>
</feature>
<dbReference type="Proteomes" id="UP000246464">
    <property type="component" value="Chromosome 10"/>
</dbReference>
<accession>A0A2U9BWX3</accession>
<evidence type="ECO:0000313" key="2">
    <source>
        <dbReference type="EMBL" id="AWP08744.1"/>
    </source>
</evidence>
<reference evidence="2 3" key="1">
    <citation type="submission" date="2017-12" db="EMBL/GenBank/DDBJ databases">
        <title>Integrating genomic resources of turbot (Scophthalmus maximus) in depth evaluation of genetic and physical mapping variation across individuals.</title>
        <authorList>
            <person name="Martinez P."/>
        </authorList>
    </citation>
    <scope>NUCLEOTIDE SEQUENCE [LARGE SCALE GENOMIC DNA]</scope>
</reference>
<sequence length="51" mass="5761">MGRFVTPPSSRLPSSDWTRRAEDKTDMHSQRNSKNGLSCKMVLQAVGKVLR</sequence>
<keyword evidence="2" id="KW-0418">Kinase</keyword>